<dbReference type="Gene3D" id="3.40.630.30">
    <property type="match status" value="1"/>
</dbReference>
<dbReference type="AlphaFoldDB" id="A0A2S7VJ38"/>
<dbReference type="Pfam" id="PF13302">
    <property type="entry name" value="Acetyltransf_3"/>
    <property type="match status" value="1"/>
</dbReference>
<dbReference type="InterPro" id="IPR051531">
    <property type="entry name" value="N-acetyltransferase"/>
</dbReference>
<dbReference type="OrthoDB" id="9801656at2"/>
<dbReference type="RefSeq" id="WP_105061921.1">
    <property type="nucleotide sequence ID" value="NZ_MSCJ01000003.1"/>
</dbReference>
<evidence type="ECO:0000259" key="1">
    <source>
        <dbReference type="PROSITE" id="PS51186"/>
    </source>
</evidence>
<evidence type="ECO:0000313" key="3">
    <source>
        <dbReference type="Proteomes" id="UP000238730"/>
    </source>
</evidence>
<dbReference type="EMBL" id="MSCJ01000003">
    <property type="protein sequence ID" value="PQJ62089.1"/>
    <property type="molecule type" value="Genomic_DNA"/>
</dbReference>
<comment type="caution">
    <text evidence="2">The sequence shown here is derived from an EMBL/GenBank/DDBJ whole genome shotgun (WGS) entry which is preliminary data.</text>
</comment>
<accession>A0A2S7VJ38</accession>
<gene>
    <name evidence="2" type="ORF">BTO08_17745</name>
</gene>
<dbReference type="InterPro" id="IPR016181">
    <property type="entry name" value="Acyl_CoA_acyltransferase"/>
</dbReference>
<proteinExistence type="predicted"/>
<dbReference type="SUPFAM" id="SSF55729">
    <property type="entry name" value="Acyl-CoA N-acyltransferases (Nat)"/>
    <property type="match status" value="1"/>
</dbReference>
<feature type="domain" description="N-acetyltransferase" evidence="1">
    <location>
        <begin position="8"/>
        <end position="158"/>
    </location>
</feature>
<dbReference type="PROSITE" id="PS51186">
    <property type="entry name" value="GNAT"/>
    <property type="match status" value="1"/>
</dbReference>
<dbReference type="Proteomes" id="UP000238730">
    <property type="component" value="Unassembled WGS sequence"/>
</dbReference>
<dbReference type="GO" id="GO:0016747">
    <property type="term" value="F:acyltransferase activity, transferring groups other than amino-acyl groups"/>
    <property type="evidence" value="ECO:0007669"/>
    <property type="project" value="InterPro"/>
</dbReference>
<protein>
    <submittedName>
        <fullName evidence="2">GNAT family N-acetyltransferase</fullName>
    </submittedName>
</protein>
<dbReference type="PANTHER" id="PTHR43792:SF1">
    <property type="entry name" value="N-ACETYLTRANSFERASE DOMAIN-CONTAINING PROTEIN"/>
    <property type="match status" value="1"/>
</dbReference>
<name>A0A2S7VJ38_PHOAN</name>
<keyword evidence="2" id="KW-0808">Transferase</keyword>
<dbReference type="PANTHER" id="PTHR43792">
    <property type="entry name" value="GNAT FAMILY, PUTATIVE (AFU_ORTHOLOGUE AFUA_3G00765)-RELATED-RELATED"/>
    <property type="match status" value="1"/>
</dbReference>
<reference evidence="2 3" key="1">
    <citation type="submission" date="2016-12" db="EMBL/GenBank/DDBJ databases">
        <title>Diversity of luminous bacteria.</title>
        <authorList>
            <person name="Yoshizawa S."/>
            <person name="Kogure K."/>
        </authorList>
    </citation>
    <scope>NUCLEOTIDE SEQUENCE [LARGE SCALE GENOMIC DNA]</scope>
    <source>
        <strain evidence="2 3">LC1-200</strain>
    </source>
</reference>
<sequence>MLLNQNKIEISQLIESDRCAVFDLLQDKETMRFLGPRRPLTDKESEAWFINEQKAEHRFAFRSIETNEFIGFCGMSLIDGELDFGYFLRRKFWGQGLAIIMCELAIAKLSDTIDFTQVNVFIASDNIASQQVAKKLGWKIKCAVENEFETGNLYLIQN</sequence>
<dbReference type="InterPro" id="IPR000182">
    <property type="entry name" value="GNAT_dom"/>
</dbReference>
<organism evidence="2 3">
    <name type="scientific">Photobacterium angustum</name>
    <dbReference type="NCBI Taxonomy" id="661"/>
    <lineage>
        <taxon>Bacteria</taxon>
        <taxon>Pseudomonadati</taxon>
        <taxon>Pseudomonadota</taxon>
        <taxon>Gammaproteobacteria</taxon>
        <taxon>Vibrionales</taxon>
        <taxon>Vibrionaceae</taxon>
        <taxon>Photobacterium</taxon>
    </lineage>
</organism>
<evidence type="ECO:0000313" key="2">
    <source>
        <dbReference type="EMBL" id="PQJ62089.1"/>
    </source>
</evidence>